<reference evidence="4 5" key="1">
    <citation type="submission" date="2020-02" db="EMBL/GenBank/DDBJ databases">
        <title>Comparative genomics of sulfur disproportionating microorganisms.</title>
        <authorList>
            <person name="Ward L.M."/>
            <person name="Bertran E."/>
            <person name="Johnston D.T."/>
        </authorList>
    </citation>
    <scope>NUCLEOTIDE SEQUENCE [LARGE SCALE GENOMIC DNA]</scope>
    <source>
        <strain evidence="4 5">DSM 100025</strain>
    </source>
</reference>
<evidence type="ECO:0000313" key="5">
    <source>
        <dbReference type="Proteomes" id="UP000469346"/>
    </source>
</evidence>
<evidence type="ECO:0000313" key="4">
    <source>
        <dbReference type="EMBL" id="NDY42233.1"/>
    </source>
</evidence>
<keyword evidence="5" id="KW-1185">Reference proteome</keyword>
<dbReference type="PANTHER" id="PTHR48108">
    <property type="entry name" value="CBS DOMAIN-CONTAINING PROTEIN CBSX2, CHLOROPLASTIC"/>
    <property type="match status" value="1"/>
</dbReference>
<keyword evidence="2" id="KW-0129">CBS domain</keyword>
<dbReference type="InterPro" id="IPR046342">
    <property type="entry name" value="CBS_dom_sf"/>
</dbReference>
<organism evidence="4 5">
    <name type="scientific">Dissulfurirhabdus thermomarina</name>
    <dbReference type="NCBI Taxonomy" id="1765737"/>
    <lineage>
        <taxon>Bacteria</taxon>
        <taxon>Deltaproteobacteria</taxon>
        <taxon>Dissulfurirhabdaceae</taxon>
        <taxon>Dissulfurirhabdus</taxon>
    </lineage>
</organism>
<protein>
    <submittedName>
        <fullName evidence="4">CBS domain-containing protein</fullName>
    </submittedName>
</protein>
<comment type="caution">
    <text evidence="4">The sequence shown here is derived from an EMBL/GenBank/DDBJ whole genome shotgun (WGS) entry which is preliminary data.</text>
</comment>
<dbReference type="RefSeq" id="WP_163298377.1">
    <property type="nucleotide sequence ID" value="NZ_JAAGRR010000042.1"/>
</dbReference>
<dbReference type="SUPFAM" id="SSF54631">
    <property type="entry name" value="CBS-domain pair"/>
    <property type="match status" value="1"/>
</dbReference>
<evidence type="ECO:0000256" key="1">
    <source>
        <dbReference type="ARBA" id="ARBA00022737"/>
    </source>
</evidence>
<evidence type="ECO:0000259" key="3">
    <source>
        <dbReference type="PROSITE" id="PS51371"/>
    </source>
</evidence>
<accession>A0A6N9TQ49</accession>
<dbReference type="PROSITE" id="PS51371">
    <property type="entry name" value="CBS"/>
    <property type="match status" value="2"/>
</dbReference>
<dbReference type="InterPro" id="IPR000644">
    <property type="entry name" value="CBS_dom"/>
</dbReference>
<sequence length="200" mass="22205">MKVKNWMVREVITIGPGATVREAVDLMHRHSIRHLPVVDGAELLGLVTESNLRPYLFAAGRKEPRVSEVMIMNPITVDPNASVDSAARLIHQYKIGGLPVLEKRRLVGILTITDILAAFIELFGILQESSRVDLVLADREGALDEALKIIREAGGRVISIGMEVQSSRRKVHYIRVEKTDLAPIVEQLESHGHRVVSVLD</sequence>
<dbReference type="SMART" id="SM00116">
    <property type="entry name" value="CBS"/>
    <property type="match status" value="2"/>
</dbReference>
<dbReference type="Proteomes" id="UP000469346">
    <property type="component" value="Unassembled WGS sequence"/>
</dbReference>
<dbReference type="AlphaFoldDB" id="A0A6N9TQ49"/>
<dbReference type="EMBL" id="JAAGRR010000042">
    <property type="protein sequence ID" value="NDY42233.1"/>
    <property type="molecule type" value="Genomic_DNA"/>
</dbReference>
<dbReference type="CDD" id="cd04584">
    <property type="entry name" value="CBS_pair_AcuB_like"/>
    <property type="match status" value="1"/>
</dbReference>
<feature type="domain" description="CBS" evidence="3">
    <location>
        <begin position="70"/>
        <end position="128"/>
    </location>
</feature>
<proteinExistence type="predicted"/>
<dbReference type="PANTHER" id="PTHR48108:SF34">
    <property type="entry name" value="CBS DOMAIN-CONTAINING PROTEIN YHCV"/>
    <property type="match status" value="1"/>
</dbReference>
<dbReference type="Pfam" id="PF00571">
    <property type="entry name" value="CBS"/>
    <property type="match status" value="2"/>
</dbReference>
<keyword evidence="1" id="KW-0677">Repeat</keyword>
<dbReference type="InterPro" id="IPR051462">
    <property type="entry name" value="CBS_domain-containing"/>
</dbReference>
<feature type="domain" description="CBS" evidence="3">
    <location>
        <begin position="7"/>
        <end position="63"/>
    </location>
</feature>
<dbReference type="Gene3D" id="3.10.580.10">
    <property type="entry name" value="CBS-domain"/>
    <property type="match status" value="1"/>
</dbReference>
<gene>
    <name evidence="4" type="ORF">G3N55_05170</name>
</gene>
<name>A0A6N9TQ49_DISTH</name>
<evidence type="ECO:0000256" key="2">
    <source>
        <dbReference type="PROSITE-ProRule" id="PRU00703"/>
    </source>
</evidence>